<dbReference type="EMBL" id="KQ434864">
    <property type="protein sequence ID" value="KZC08995.1"/>
    <property type="molecule type" value="Genomic_DNA"/>
</dbReference>
<keyword evidence="4 10" id="KW-0689">Ribosomal protein</keyword>
<organism evidence="10 11">
    <name type="scientific">Dufourea novaeangliae</name>
    <name type="common">Sweat bee</name>
    <dbReference type="NCBI Taxonomy" id="178035"/>
    <lineage>
        <taxon>Eukaryota</taxon>
        <taxon>Metazoa</taxon>
        <taxon>Ecdysozoa</taxon>
        <taxon>Arthropoda</taxon>
        <taxon>Hexapoda</taxon>
        <taxon>Insecta</taxon>
        <taxon>Pterygota</taxon>
        <taxon>Neoptera</taxon>
        <taxon>Endopterygota</taxon>
        <taxon>Hymenoptera</taxon>
        <taxon>Apocrita</taxon>
        <taxon>Aculeata</taxon>
        <taxon>Apoidea</taxon>
        <taxon>Anthophila</taxon>
        <taxon>Halictidae</taxon>
        <taxon>Rophitinae</taxon>
        <taxon>Dufourea</taxon>
    </lineage>
</organism>
<evidence type="ECO:0000256" key="6">
    <source>
        <dbReference type="ARBA" id="ARBA00023274"/>
    </source>
</evidence>
<reference evidence="10 11" key="1">
    <citation type="submission" date="2015-07" db="EMBL/GenBank/DDBJ databases">
        <title>The genome of Dufourea novaeangliae.</title>
        <authorList>
            <person name="Pan H."/>
            <person name="Kapheim K."/>
        </authorList>
    </citation>
    <scope>NUCLEOTIDE SEQUENCE [LARGE SCALE GENOMIC DNA]</scope>
    <source>
        <strain evidence="10">0120121106</strain>
        <tissue evidence="10">Whole body</tissue>
    </source>
</reference>
<dbReference type="Pfam" id="PF15433">
    <property type="entry name" value="MRP-S31"/>
    <property type="match status" value="1"/>
</dbReference>
<dbReference type="GO" id="GO:0005763">
    <property type="term" value="C:mitochondrial small ribosomal subunit"/>
    <property type="evidence" value="ECO:0007669"/>
    <property type="project" value="InterPro"/>
</dbReference>
<dbReference type="PANTHER" id="PTHR13231:SF3">
    <property type="entry name" value="SMALL RIBOSOMAL SUBUNIT PROTEIN MS31"/>
    <property type="match status" value="1"/>
</dbReference>
<dbReference type="Proteomes" id="UP000076502">
    <property type="component" value="Unassembled WGS sequence"/>
</dbReference>
<name>A0A154PAR5_DUFNO</name>
<accession>A0A154PAR5</accession>
<keyword evidence="3" id="KW-0809">Transit peptide</keyword>
<keyword evidence="6" id="KW-0687">Ribonucleoprotein</keyword>
<dbReference type="PANTHER" id="PTHR13231">
    <property type="entry name" value="MITOCHONDRIAL RIBOSOMAL PROTEIN S31"/>
    <property type="match status" value="1"/>
</dbReference>
<evidence type="ECO:0000256" key="9">
    <source>
        <dbReference type="SAM" id="MobiDB-lite"/>
    </source>
</evidence>
<evidence type="ECO:0000256" key="7">
    <source>
        <dbReference type="ARBA" id="ARBA00035133"/>
    </source>
</evidence>
<feature type="compositionally biased region" description="Low complexity" evidence="9">
    <location>
        <begin position="1"/>
        <end position="22"/>
    </location>
</feature>
<feature type="region of interest" description="Disordered" evidence="9">
    <location>
        <begin position="1"/>
        <end position="34"/>
    </location>
</feature>
<protein>
    <recommendedName>
        <fullName evidence="7">Small ribosomal subunit protein mS31</fullName>
    </recommendedName>
    <alternativeName>
        <fullName evidence="8">28S ribosomal protein S31, mitochondrial</fullName>
    </alternativeName>
</protein>
<evidence type="ECO:0000256" key="2">
    <source>
        <dbReference type="ARBA" id="ARBA00011057"/>
    </source>
</evidence>
<evidence type="ECO:0000256" key="1">
    <source>
        <dbReference type="ARBA" id="ARBA00004173"/>
    </source>
</evidence>
<evidence type="ECO:0000256" key="8">
    <source>
        <dbReference type="ARBA" id="ARBA00035363"/>
    </source>
</evidence>
<feature type="region of interest" description="Disordered" evidence="9">
    <location>
        <begin position="225"/>
        <end position="256"/>
    </location>
</feature>
<keyword evidence="5" id="KW-0496">Mitochondrion</keyword>
<sequence length="543" mass="63024">MIRLSSSVSSSGSSDSSDSDSDSNSHNKNNDNDKDSDFFDLIDHLLTRIIKAAEKLNMTFGGDKEEIVSSLLHGYSTIKKTNNRVNVMDDDEYSESAAEYKKHRRREERQFTNKLTMKNEEKILSANKRTKRKSMEIISETEPSVYQTLLKEQYSQEKQQPSILKVLLEEQYSQKRQERQSPQKKLLQEQYSKKQEGPSISGTLLEKQYSQGKQEAPSISEKLLKEQRSQEKPKDPTISKQLLKEQHSPEKQKEPSVLQMLLKDKHSKKRQIKTFVSEKQSIEQNARTTQQNLSVLADLLKEQRTSQNLQTPVTNLFPQRETSFKDLGRHMERGSVMNRRRKLKSADVSSLATKTRIRGEIKKGPSSLYSILLGDHTETTDDSEINDMQKYPRIFTTDAAPSVTSECKTWDLCEKHYLKLLINTHPTSNAFQEMIQWTEEGKLWKFPIDNEQGMDEEHNIHFSEHVFLERHLTGWCPTKGPIRHFMELVCVGLSKNPYMTVQEKYDHIMWYRQYFEDKKDLLNELGLVDVHPSNTPKQIKGNS</sequence>
<dbReference type="STRING" id="178035.A0A154PAR5"/>
<dbReference type="InterPro" id="IPR026299">
    <property type="entry name" value="MRP-S31"/>
</dbReference>
<proteinExistence type="inferred from homology"/>
<evidence type="ECO:0000313" key="11">
    <source>
        <dbReference type="Proteomes" id="UP000076502"/>
    </source>
</evidence>
<dbReference type="GO" id="GO:0003735">
    <property type="term" value="F:structural constituent of ribosome"/>
    <property type="evidence" value="ECO:0007669"/>
    <property type="project" value="InterPro"/>
</dbReference>
<evidence type="ECO:0000313" key="10">
    <source>
        <dbReference type="EMBL" id="KZC08995.1"/>
    </source>
</evidence>
<dbReference type="OrthoDB" id="5989925at2759"/>
<comment type="similarity">
    <text evidence="2">Belongs to the mitochondrion-specific ribosomal protein mS31 family.</text>
</comment>
<evidence type="ECO:0000256" key="5">
    <source>
        <dbReference type="ARBA" id="ARBA00023128"/>
    </source>
</evidence>
<feature type="compositionally biased region" description="Basic and acidic residues" evidence="9">
    <location>
        <begin position="23"/>
        <end position="34"/>
    </location>
</feature>
<evidence type="ECO:0000256" key="4">
    <source>
        <dbReference type="ARBA" id="ARBA00022980"/>
    </source>
</evidence>
<keyword evidence="11" id="KW-1185">Reference proteome</keyword>
<feature type="compositionally biased region" description="Basic and acidic residues" evidence="9">
    <location>
        <begin position="225"/>
        <end position="254"/>
    </location>
</feature>
<feature type="region of interest" description="Disordered" evidence="9">
    <location>
        <begin position="175"/>
        <end position="203"/>
    </location>
</feature>
<gene>
    <name evidence="10" type="ORF">WN55_11458</name>
</gene>
<comment type="subcellular location">
    <subcellularLocation>
        <location evidence="1">Mitochondrion</location>
    </subcellularLocation>
</comment>
<evidence type="ECO:0000256" key="3">
    <source>
        <dbReference type="ARBA" id="ARBA00022946"/>
    </source>
</evidence>
<dbReference type="AlphaFoldDB" id="A0A154PAR5"/>